<organism evidence="2 3">
    <name type="scientific">Ceratodon purpureus</name>
    <name type="common">Fire moss</name>
    <name type="synonym">Dicranum purpureum</name>
    <dbReference type="NCBI Taxonomy" id="3225"/>
    <lineage>
        <taxon>Eukaryota</taxon>
        <taxon>Viridiplantae</taxon>
        <taxon>Streptophyta</taxon>
        <taxon>Embryophyta</taxon>
        <taxon>Bryophyta</taxon>
        <taxon>Bryophytina</taxon>
        <taxon>Bryopsida</taxon>
        <taxon>Dicranidae</taxon>
        <taxon>Pseudoditrichales</taxon>
        <taxon>Ditrichaceae</taxon>
        <taxon>Ceratodon</taxon>
    </lineage>
</organism>
<feature type="chain" id="PRO_5035856069" description="Secreted protein" evidence="1">
    <location>
        <begin position="19"/>
        <end position="72"/>
    </location>
</feature>
<evidence type="ECO:0000256" key="1">
    <source>
        <dbReference type="SAM" id="SignalP"/>
    </source>
</evidence>
<gene>
    <name evidence="2" type="ORF">KC19_VG029300</name>
</gene>
<keyword evidence="1" id="KW-0732">Signal</keyword>
<accession>A0A8T0HLH1</accession>
<keyword evidence="3" id="KW-1185">Reference proteome</keyword>
<proteinExistence type="predicted"/>
<dbReference type="AlphaFoldDB" id="A0A8T0HLH1"/>
<sequence>MNPVWLLWIGLRIISLLCSDIGPLRRIFERLPSQLYHLPCLPKIQHKIQQKKSTSSPLMIQRDTTVLQFHIP</sequence>
<name>A0A8T0HLH1_CERPU</name>
<protein>
    <recommendedName>
        <fullName evidence="4">Secreted protein</fullName>
    </recommendedName>
</protein>
<evidence type="ECO:0008006" key="4">
    <source>
        <dbReference type="Google" id="ProtNLM"/>
    </source>
</evidence>
<evidence type="ECO:0000313" key="2">
    <source>
        <dbReference type="EMBL" id="KAG0571634.1"/>
    </source>
</evidence>
<comment type="caution">
    <text evidence="2">The sequence shown here is derived from an EMBL/GenBank/DDBJ whole genome shotgun (WGS) entry which is preliminary data.</text>
</comment>
<dbReference type="EMBL" id="CM026426">
    <property type="protein sequence ID" value="KAG0571634.1"/>
    <property type="molecule type" value="Genomic_DNA"/>
</dbReference>
<reference evidence="2" key="1">
    <citation type="submission" date="2020-06" db="EMBL/GenBank/DDBJ databases">
        <title>WGS assembly of Ceratodon purpureus strain R40.</title>
        <authorList>
            <person name="Carey S.B."/>
            <person name="Jenkins J."/>
            <person name="Shu S."/>
            <person name="Lovell J.T."/>
            <person name="Sreedasyam A."/>
            <person name="Maumus F."/>
            <person name="Tiley G.P."/>
            <person name="Fernandez-Pozo N."/>
            <person name="Barry K."/>
            <person name="Chen C."/>
            <person name="Wang M."/>
            <person name="Lipzen A."/>
            <person name="Daum C."/>
            <person name="Saski C.A."/>
            <person name="Payton A.C."/>
            <person name="Mcbreen J.C."/>
            <person name="Conrad R.E."/>
            <person name="Kollar L.M."/>
            <person name="Olsson S."/>
            <person name="Huttunen S."/>
            <person name="Landis J.B."/>
            <person name="Wickett N.J."/>
            <person name="Johnson M.G."/>
            <person name="Rensing S.A."/>
            <person name="Grimwood J."/>
            <person name="Schmutz J."/>
            <person name="Mcdaniel S.F."/>
        </authorList>
    </citation>
    <scope>NUCLEOTIDE SEQUENCE</scope>
    <source>
        <strain evidence="2">R40</strain>
    </source>
</reference>
<feature type="signal peptide" evidence="1">
    <location>
        <begin position="1"/>
        <end position="18"/>
    </location>
</feature>
<dbReference type="Proteomes" id="UP000822688">
    <property type="component" value="Chromosome V"/>
</dbReference>
<evidence type="ECO:0000313" key="3">
    <source>
        <dbReference type="Proteomes" id="UP000822688"/>
    </source>
</evidence>